<dbReference type="AlphaFoldDB" id="A0A0V1FNP0"/>
<gene>
    <name evidence="1" type="ORF">T4D_16293</name>
</gene>
<dbReference type="Proteomes" id="UP000054995">
    <property type="component" value="Unassembled WGS sequence"/>
</dbReference>
<protein>
    <submittedName>
        <fullName evidence="1">Uncharacterized protein</fullName>
    </submittedName>
</protein>
<evidence type="ECO:0000313" key="1">
    <source>
        <dbReference type="EMBL" id="KRY87655.1"/>
    </source>
</evidence>
<proteinExistence type="predicted"/>
<organism evidence="1 2">
    <name type="scientific">Trichinella pseudospiralis</name>
    <name type="common">Parasitic roundworm</name>
    <dbReference type="NCBI Taxonomy" id="6337"/>
    <lineage>
        <taxon>Eukaryota</taxon>
        <taxon>Metazoa</taxon>
        <taxon>Ecdysozoa</taxon>
        <taxon>Nematoda</taxon>
        <taxon>Enoplea</taxon>
        <taxon>Dorylaimia</taxon>
        <taxon>Trichinellida</taxon>
        <taxon>Trichinellidae</taxon>
        <taxon>Trichinella</taxon>
    </lineage>
</organism>
<keyword evidence="2" id="KW-1185">Reference proteome</keyword>
<sequence>MVVVVEEFYKFVYSLQRRIEEHCCQLFWRAYGHENLDSADVINVPQLNAEITHLREACYQRSISLLQHTSTIK</sequence>
<evidence type="ECO:0000313" key="2">
    <source>
        <dbReference type="Proteomes" id="UP000054995"/>
    </source>
</evidence>
<comment type="caution">
    <text evidence="1">The sequence shown here is derived from an EMBL/GenBank/DDBJ whole genome shotgun (WGS) entry which is preliminary data.</text>
</comment>
<accession>A0A0V1FNP0</accession>
<dbReference type="EMBL" id="JYDT01000052">
    <property type="protein sequence ID" value="KRY87655.1"/>
    <property type="molecule type" value="Genomic_DNA"/>
</dbReference>
<reference evidence="1 2" key="1">
    <citation type="submission" date="2015-01" db="EMBL/GenBank/DDBJ databases">
        <title>Evolution of Trichinella species and genotypes.</title>
        <authorList>
            <person name="Korhonen P.K."/>
            <person name="Edoardo P."/>
            <person name="Giuseppe L.R."/>
            <person name="Gasser R.B."/>
        </authorList>
    </citation>
    <scope>NUCLEOTIDE SEQUENCE [LARGE SCALE GENOMIC DNA]</scope>
    <source>
        <strain evidence="1">ISS470</strain>
    </source>
</reference>
<name>A0A0V1FNP0_TRIPS</name>